<evidence type="ECO:0000313" key="2">
    <source>
        <dbReference type="EMBL" id="HGZ60746.1"/>
    </source>
</evidence>
<feature type="transmembrane region" description="Helical" evidence="1">
    <location>
        <begin position="6"/>
        <end position="27"/>
    </location>
</feature>
<evidence type="ECO:0000256" key="1">
    <source>
        <dbReference type="SAM" id="Phobius"/>
    </source>
</evidence>
<name>A0A7J3SME5_9CREN</name>
<feature type="transmembrane region" description="Helical" evidence="1">
    <location>
        <begin position="85"/>
        <end position="118"/>
    </location>
</feature>
<feature type="transmembrane region" description="Helical" evidence="1">
    <location>
        <begin position="48"/>
        <end position="73"/>
    </location>
</feature>
<keyword evidence="1" id="KW-0812">Transmembrane</keyword>
<proteinExistence type="predicted"/>
<keyword evidence="1" id="KW-0472">Membrane</keyword>
<evidence type="ECO:0008006" key="3">
    <source>
        <dbReference type="Google" id="ProtNLM"/>
    </source>
</evidence>
<accession>A0A7J3SME5</accession>
<sequence>MGDNRTLAFVLSLTGSLLVLGIGILCLSNLSRYPGINIMPEANSLITVALLVSGLLELISGMAMIVGTFMIYVGEPDMVKRGSIIVIAFSVLSVIGCGAGGLFIGFVLGLVGGIVGLIWRPEEGGKQSQQAQPQAEKQTA</sequence>
<organism evidence="2">
    <name type="scientific">Fervidicoccus fontis</name>
    <dbReference type="NCBI Taxonomy" id="683846"/>
    <lineage>
        <taxon>Archaea</taxon>
        <taxon>Thermoproteota</taxon>
        <taxon>Thermoprotei</taxon>
        <taxon>Fervidicoccales</taxon>
        <taxon>Fervidicoccaceae</taxon>
        <taxon>Fervidicoccus</taxon>
    </lineage>
</organism>
<protein>
    <recommendedName>
        <fullName evidence="3">DUF4064 domain-containing protein</fullName>
    </recommendedName>
</protein>
<gene>
    <name evidence="2" type="ORF">ENW83_06085</name>
</gene>
<dbReference type="AlphaFoldDB" id="A0A7J3SME5"/>
<keyword evidence="1" id="KW-1133">Transmembrane helix</keyword>
<reference evidence="2" key="1">
    <citation type="journal article" date="2020" name="mSystems">
        <title>Genome- and Community-Level Interaction Insights into Carbon Utilization and Element Cycling Functions of Hydrothermarchaeota in Hydrothermal Sediment.</title>
        <authorList>
            <person name="Zhou Z."/>
            <person name="Liu Y."/>
            <person name="Xu W."/>
            <person name="Pan J."/>
            <person name="Luo Z.H."/>
            <person name="Li M."/>
        </authorList>
    </citation>
    <scope>NUCLEOTIDE SEQUENCE [LARGE SCALE GENOMIC DNA]</scope>
    <source>
        <strain evidence="2">SpSt-885</strain>
    </source>
</reference>
<dbReference type="EMBL" id="DTLS01000175">
    <property type="protein sequence ID" value="HGZ60746.1"/>
    <property type="molecule type" value="Genomic_DNA"/>
</dbReference>
<comment type="caution">
    <text evidence="2">The sequence shown here is derived from an EMBL/GenBank/DDBJ whole genome shotgun (WGS) entry which is preliminary data.</text>
</comment>